<evidence type="ECO:0000256" key="2">
    <source>
        <dbReference type="ARBA" id="ARBA00022729"/>
    </source>
</evidence>
<keyword evidence="3" id="KW-0677">Repeat</keyword>
<comment type="caution">
    <text evidence="9">The sequence shown here is derived from an EMBL/GenBank/DDBJ whole genome shotgun (WGS) entry which is preliminary data.</text>
</comment>
<keyword evidence="1" id="KW-0147">Chitin-binding</keyword>
<evidence type="ECO:0000313" key="10">
    <source>
        <dbReference type="Proteomes" id="UP001642540"/>
    </source>
</evidence>
<evidence type="ECO:0000256" key="4">
    <source>
        <dbReference type="ARBA" id="ARBA00023157"/>
    </source>
</evidence>
<gene>
    <name evidence="9" type="ORF">ODALV1_LOCUS20595</name>
</gene>
<dbReference type="PANTHER" id="PTHR23301:SF0">
    <property type="entry name" value="CHITIN-BINDING TYPE-2 DOMAIN-CONTAINING PROTEIN-RELATED"/>
    <property type="match status" value="1"/>
</dbReference>
<keyword evidence="10" id="KW-1185">Reference proteome</keyword>
<proteinExistence type="predicted"/>
<protein>
    <recommendedName>
        <fullName evidence="8">Chitin-binding type-2 domain-containing protein</fullName>
    </recommendedName>
</protein>
<dbReference type="SUPFAM" id="SSF49854">
    <property type="entry name" value="Spermadhesin, CUB domain"/>
    <property type="match status" value="1"/>
</dbReference>
<keyword evidence="5" id="KW-0325">Glycoprotein</keyword>
<dbReference type="Gene3D" id="2.170.140.10">
    <property type="entry name" value="Chitin binding domain"/>
    <property type="match status" value="1"/>
</dbReference>
<feature type="compositionally biased region" description="Low complexity" evidence="6">
    <location>
        <begin position="115"/>
        <end position="150"/>
    </location>
</feature>
<dbReference type="Proteomes" id="UP001642540">
    <property type="component" value="Unassembled WGS sequence"/>
</dbReference>
<dbReference type="InterPro" id="IPR051940">
    <property type="entry name" value="Chitin_bind-dev_reg"/>
</dbReference>
<dbReference type="Pfam" id="PF01607">
    <property type="entry name" value="CBM_14"/>
    <property type="match status" value="1"/>
</dbReference>
<dbReference type="Gene3D" id="2.60.120.290">
    <property type="entry name" value="Spermadhesin, CUB domain"/>
    <property type="match status" value="1"/>
</dbReference>
<feature type="region of interest" description="Disordered" evidence="6">
    <location>
        <begin position="79"/>
        <end position="153"/>
    </location>
</feature>
<dbReference type="SMART" id="SM00494">
    <property type="entry name" value="ChtBD2"/>
    <property type="match status" value="1"/>
</dbReference>
<evidence type="ECO:0000259" key="8">
    <source>
        <dbReference type="PROSITE" id="PS50940"/>
    </source>
</evidence>
<dbReference type="InterPro" id="IPR002557">
    <property type="entry name" value="Chitin-bd_dom"/>
</dbReference>
<dbReference type="PROSITE" id="PS50940">
    <property type="entry name" value="CHIT_BIND_II"/>
    <property type="match status" value="1"/>
</dbReference>
<name>A0ABP1RFT3_9HEXA</name>
<dbReference type="InterPro" id="IPR035914">
    <property type="entry name" value="Sperma_CUB_dom_sf"/>
</dbReference>
<feature type="compositionally biased region" description="Low complexity" evidence="6">
    <location>
        <begin position="85"/>
        <end position="107"/>
    </location>
</feature>
<evidence type="ECO:0000256" key="7">
    <source>
        <dbReference type="SAM" id="SignalP"/>
    </source>
</evidence>
<dbReference type="SUPFAM" id="SSF57625">
    <property type="entry name" value="Invertebrate chitin-binding proteins"/>
    <property type="match status" value="1"/>
</dbReference>
<reference evidence="9 10" key="1">
    <citation type="submission" date="2024-08" db="EMBL/GenBank/DDBJ databases">
        <authorList>
            <person name="Cucini C."/>
            <person name="Frati F."/>
        </authorList>
    </citation>
    <scope>NUCLEOTIDE SEQUENCE [LARGE SCALE GENOMIC DNA]</scope>
</reference>
<feature type="signal peptide" evidence="7">
    <location>
        <begin position="1"/>
        <end position="22"/>
    </location>
</feature>
<feature type="domain" description="Chitin-binding type-2" evidence="8">
    <location>
        <begin position="23"/>
        <end position="79"/>
    </location>
</feature>
<evidence type="ECO:0000256" key="3">
    <source>
        <dbReference type="ARBA" id="ARBA00022737"/>
    </source>
</evidence>
<dbReference type="InterPro" id="IPR036508">
    <property type="entry name" value="Chitin-bd_dom_sf"/>
</dbReference>
<evidence type="ECO:0000256" key="5">
    <source>
        <dbReference type="ARBA" id="ARBA00023180"/>
    </source>
</evidence>
<feature type="chain" id="PRO_5047357088" description="Chitin-binding type-2 domain-containing protein" evidence="7">
    <location>
        <begin position="23"/>
        <end position="392"/>
    </location>
</feature>
<sequence length="392" mass="42478">MAKYSPSYLGLLLLSFLSVSTAQQQCPPEGVTFLPHPDCTKYVICDEGQDFLMDCPPDLYYNTETEQCDFPENVPECVGGTRPPVGGSTVTTSRTTTNATQEPPTTTSQPITNGTTAASTVTPSTTRPPTTTPNVTTTTVDPPTTSEPEPGVLYRCGDNITADSGRIDYKLSQTYDAEELCSFVIRVANHSSILFTLESHGINETNAINIFTLSELGLIDSIHMGPPNPLTEVYVSGALAVVVFRTNSNQGQGFSLSFQGLGRTANSKGVQMVFSNVTGGELTVPSWPNYIGTTNAIVLTAGNRKVQGSFRVLKLTISEENFYTCGSENTCGCDSLRIFSFVNNTATQEELFCNGEYHRSIFQTEGILIVIFRKFYDGGWGSAKLTWNIVDS</sequence>
<organism evidence="9 10">
    <name type="scientific">Orchesella dallaii</name>
    <dbReference type="NCBI Taxonomy" id="48710"/>
    <lineage>
        <taxon>Eukaryota</taxon>
        <taxon>Metazoa</taxon>
        <taxon>Ecdysozoa</taxon>
        <taxon>Arthropoda</taxon>
        <taxon>Hexapoda</taxon>
        <taxon>Collembola</taxon>
        <taxon>Entomobryomorpha</taxon>
        <taxon>Entomobryoidea</taxon>
        <taxon>Orchesellidae</taxon>
        <taxon>Orchesellinae</taxon>
        <taxon>Orchesella</taxon>
    </lineage>
</organism>
<keyword evidence="2 7" id="KW-0732">Signal</keyword>
<accession>A0ABP1RFT3</accession>
<evidence type="ECO:0000313" key="9">
    <source>
        <dbReference type="EMBL" id="CAL8124388.1"/>
    </source>
</evidence>
<evidence type="ECO:0000256" key="6">
    <source>
        <dbReference type="SAM" id="MobiDB-lite"/>
    </source>
</evidence>
<dbReference type="PANTHER" id="PTHR23301">
    <property type="entry name" value="CHITIN BINDING PERITROPHIN-A"/>
    <property type="match status" value="1"/>
</dbReference>
<dbReference type="EMBL" id="CAXLJM020000068">
    <property type="protein sequence ID" value="CAL8124388.1"/>
    <property type="molecule type" value="Genomic_DNA"/>
</dbReference>
<evidence type="ECO:0000256" key="1">
    <source>
        <dbReference type="ARBA" id="ARBA00022669"/>
    </source>
</evidence>
<keyword evidence="4" id="KW-1015">Disulfide bond</keyword>